<evidence type="ECO:0000256" key="1">
    <source>
        <dbReference type="SAM" id="MobiDB-lite"/>
    </source>
</evidence>
<dbReference type="STRING" id="6186.A0A183K0J2"/>
<dbReference type="SMART" id="SM00969">
    <property type="entry name" value="SOCS_box"/>
    <property type="match status" value="1"/>
</dbReference>
<reference evidence="5" key="1">
    <citation type="submission" date="2016-06" db="UniProtKB">
        <authorList>
            <consortium name="WormBaseParasite"/>
        </authorList>
    </citation>
    <scope>IDENTIFICATION</scope>
</reference>
<feature type="compositionally biased region" description="Basic and acidic residues" evidence="1">
    <location>
        <begin position="457"/>
        <end position="468"/>
    </location>
</feature>
<proteinExistence type="predicted"/>
<dbReference type="InterPro" id="IPR001496">
    <property type="entry name" value="SOCS_box"/>
</dbReference>
<feature type="region of interest" description="Disordered" evidence="1">
    <location>
        <begin position="303"/>
        <end position="334"/>
    </location>
</feature>
<feature type="domain" description="SOCS box" evidence="2">
    <location>
        <begin position="213"/>
        <end position="253"/>
    </location>
</feature>
<dbReference type="Proteomes" id="UP000279833">
    <property type="component" value="Unassembled WGS sequence"/>
</dbReference>
<organism evidence="5">
    <name type="scientific">Schistosoma curassoni</name>
    <dbReference type="NCBI Taxonomy" id="6186"/>
    <lineage>
        <taxon>Eukaryota</taxon>
        <taxon>Metazoa</taxon>
        <taxon>Spiralia</taxon>
        <taxon>Lophotrochozoa</taxon>
        <taxon>Platyhelminthes</taxon>
        <taxon>Trematoda</taxon>
        <taxon>Digenea</taxon>
        <taxon>Strigeidida</taxon>
        <taxon>Schistosomatoidea</taxon>
        <taxon>Schistosomatidae</taxon>
        <taxon>Schistosoma</taxon>
    </lineage>
</organism>
<evidence type="ECO:0000313" key="5">
    <source>
        <dbReference type="WBParaSite" id="SCUD_0000850301-mRNA-1"/>
    </source>
</evidence>
<evidence type="ECO:0000313" key="3">
    <source>
        <dbReference type="EMBL" id="VDP31109.1"/>
    </source>
</evidence>
<dbReference type="EMBL" id="UZAK01032774">
    <property type="protein sequence ID" value="VDP31109.1"/>
    <property type="molecule type" value="Genomic_DNA"/>
</dbReference>
<name>A0A183K0J2_9TREM</name>
<gene>
    <name evidence="3" type="ORF">SCUD_LOCUS8503</name>
</gene>
<feature type="region of interest" description="Disordered" evidence="1">
    <location>
        <begin position="428"/>
        <end position="468"/>
    </location>
</feature>
<reference evidence="3 4" key="2">
    <citation type="submission" date="2018-11" db="EMBL/GenBank/DDBJ databases">
        <authorList>
            <consortium name="Pathogen Informatics"/>
        </authorList>
    </citation>
    <scope>NUCLEOTIDE SEQUENCE [LARGE SCALE GENOMIC DNA]</scope>
    <source>
        <strain evidence="3">Dakar</strain>
        <strain evidence="4">Dakar, Senegal</strain>
    </source>
</reference>
<protein>
    <submittedName>
        <fullName evidence="5">SOCS box domain-containing protein</fullName>
    </submittedName>
</protein>
<accession>A0A183K0J2</accession>
<evidence type="ECO:0000259" key="2">
    <source>
        <dbReference type="SMART" id="SM00969"/>
    </source>
</evidence>
<sequence length="567" mass="67097">MSNKRIKRSIPIWSTCFCIDIHRCGLFKQTNRKLAYFIQKGNLPAIEHILKRIKQPLNNLTIIVKRHQFNTFYPYLMNHHHHHHHNQYFYQECSPVLWAIDCLQWNVLPLLSYYGIDINRPQLCRRWTDCICKKNSRSNNNNNNNILPYRKFWTHGHYTYQSALDYFFASIYEYINDNYLNDINLLTFYNIHLTNLLTKGIDIHRINSLMNKPFSLKLITRNQIRKQIGSIDFHRKINNIDLPKQLITFIQYINYEQFVIMNDIPKQFIQFIQSEWIDMNSTIGCNDNTLKESMNIFNQSNDLEQINNNDNNHDNEEQLPMNNNNNNSLQRGRASERQHIHMYQRRINKHKQPLRPTSAPLLRTFKHHHKEWISIETLDKIKERKNKKVAINNNRTRAEKVQAQAEYTEANKQVKRSIRADKKKYVEEPATTAEKTEREGNMKQLCDTTKKLTGKYSKPERPVKDKEGRPITEIQQQRNRWVEYFEELLNRPAPMNPPDIESAHTDLPIDVNPPTTEEIRMAIRQIKSGKGAGPDNILSEALKAGKDCPGQGWMVCAGVWPMLLYED</sequence>
<evidence type="ECO:0000313" key="4">
    <source>
        <dbReference type="Proteomes" id="UP000279833"/>
    </source>
</evidence>
<dbReference type="WBParaSite" id="SCUD_0000850301-mRNA-1">
    <property type="protein sequence ID" value="SCUD_0000850301-mRNA-1"/>
    <property type="gene ID" value="SCUD_0000850301"/>
</dbReference>
<dbReference type="AlphaFoldDB" id="A0A183K0J2"/>
<keyword evidence="4" id="KW-1185">Reference proteome</keyword>